<sequence>MKRYSKVLIFLMALLLAGCANHSAESGNDSANRGNGAANDGVSKTVAKLKPVEGATIGSMSSYVQDREVWKDFVDEKYAASAKRSARGIHVPRILLDSEDAAAANKEIDDMVKHIKDTYIKHEKEMEGLDTGIYAAFSAYQDEDVLSVMIETSDLWEQGPAHYTVFNFSLPDGKFIDDDALMKHFGVAKGELLGLIENSLVEAQAIETSIYYRDSTDSSYFYNPNHYTGLVLNNLWDKGKTPDQRIYIDEVGAPMFVCAQSIDPDAGLCSPLLKLRADKFDADPISDVYVRMARKLGVDPADENHKAFIIHLGAAFDEGSLKETLAKLHAWTGVFTNWEDPNMLISVKESEGAGRPYLNGEECYLVIPKYKNASVCLKELAVSEGGKLKEEDNPSLDTLGTTGITFICQNISDIAPNGKITIRYRDDITAFSPSISLKDGSMMLPDKVTDAEAVLHWKDLVEKDGYSKMMFECFMSVMGKG</sequence>
<gene>
    <name evidence="2" type="ORF">AAA081_05310</name>
</gene>
<reference evidence="2 3" key="1">
    <citation type="submission" date="2024-04" db="EMBL/GenBank/DDBJ databases">
        <title>Human intestinal bacterial collection.</title>
        <authorList>
            <person name="Pauvert C."/>
            <person name="Hitch T.C.A."/>
            <person name="Clavel T."/>
        </authorList>
    </citation>
    <scope>NUCLEOTIDE SEQUENCE [LARGE SCALE GENOMIC DNA]</scope>
    <source>
        <strain evidence="2 3">CLA-SR-H026</strain>
    </source>
</reference>
<dbReference type="EMBL" id="JBBNPS010000012">
    <property type="protein sequence ID" value="MEQ3353719.1"/>
    <property type="molecule type" value="Genomic_DNA"/>
</dbReference>
<keyword evidence="1" id="KW-0732">Signal</keyword>
<evidence type="ECO:0000313" key="3">
    <source>
        <dbReference type="Proteomes" id="UP001481872"/>
    </source>
</evidence>
<dbReference type="RefSeq" id="WP_349053963.1">
    <property type="nucleotide sequence ID" value="NZ_JBBNPS010000012.1"/>
</dbReference>
<evidence type="ECO:0000256" key="1">
    <source>
        <dbReference type="SAM" id="SignalP"/>
    </source>
</evidence>
<feature type="signal peptide" evidence="1">
    <location>
        <begin position="1"/>
        <end position="23"/>
    </location>
</feature>
<evidence type="ECO:0000313" key="2">
    <source>
        <dbReference type="EMBL" id="MEQ3353719.1"/>
    </source>
</evidence>
<feature type="chain" id="PRO_5045728284" description="DUF3298 domain-containing protein" evidence="1">
    <location>
        <begin position="24"/>
        <end position="481"/>
    </location>
</feature>
<protein>
    <recommendedName>
        <fullName evidence="4">DUF3298 domain-containing protein</fullName>
    </recommendedName>
</protein>
<keyword evidence="3" id="KW-1185">Reference proteome</keyword>
<evidence type="ECO:0008006" key="4">
    <source>
        <dbReference type="Google" id="ProtNLM"/>
    </source>
</evidence>
<proteinExistence type="predicted"/>
<accession>A0ABV1J696</accession>
<comment type="caution">
    <text evidence="2">The sequence shown here is derived from an EMBL/GenBank/DDBJ whole genome shotgun (WGS) entry which is preliminary data.</text>
</comment>
<dbReference type="PROSITE" id="PS51257">
    <property type="entry name" value="PROKAR_LIPOPROTEIN"/>
    <property type="match status" value="1"/>
</dbReference>
<organism evidence="2 3">
    <name type="scientific">Aedoeadaptatus acetigenes</name>
    <dbReference type="NCBI Taxonomy" id="2981723"/>
    <lineage>
        <taxon>Bacteria</taxon>
        <taxon>Bacillati</taxon>
        <taxon>Bacillota</taxon>
        <taxon>Tissierellia</taxon>
        <taxon>Tissierellales</taxon>
        <taxon>Peptoniphilaceae</taxon>
        <taxon>Aedoeadaptatus</taxon>
    </lineage>
</organism>
<dbReference type="Proteomes" id="UP001481872">
    <property type="component" value="Unassembled WGS sequence"/>
</dbReference>
<name>A0ABV1J696_9FIRM</name>